<dbReference type="PANTHER" id="PTHR47381">
    <property type="entry name" value="ALPHA/BETA-HYDROLASES SUPERFAMILY PROTEIN"/>
    <property type="match status" value="1"/>
</dbReference>
<comment type="caution">
    <text evidence="1">The sequence shown here is derived from an EMBL/GenBank/DDBJ whole genome shotgun (WGS) entry which is preliminary data.</text>
</comment>
<gene>
    <name evidence="1" type="ORF">BOTCAL_0618g00020</name>
</gene>
<dbReference type="OrthoDB" id="2152248at2759"/>
<dbReference type="InterPro" id="IPR029058">
    <property type="entry name" value="AB_hydrolase_fold"/>
</dbReference>
<evidence type="ECO:0000313" key="1">
    <source>
        <dbReference type="EMBL" id="TEY34769.1"/>
    </source>
</evidence>
<dbReference type="EMBL" id="PHWZ01000615">
    <property type="protein sequence ID" value="TEY34769.1"/>
    <property type="molecule type" value="Genomic_DNA"/>
</dbReference>
<keyword evidence="2" id="KW-1185">Reference proteome</keyword>
<dbReference type="SUPFAM" id="SSF53474">
    <property type="entry name" value="alpha/beta-Hydrolases"/>
    <property type="match status" value="1"/>
</dbReference>
<reference evidence="1 2" key="1">
    <citation type="submission" date="2017-11" db="EMBL/GenBank/DDBJ databases">
        <title>Comparative genomics of Botrytis spp.</title>
        <authorList>
            <person name="Valero-Jimenez C.A."/>
            <person name="Tapia P."/>
            <person name="Veloso J."/>
            <person name="Silva-Moreno E."/>
            <person name="Staats M."/>
            <person name="Valdes J.H."/>
            <person name="Van Kan J.A.L."/>
        </authorList>
    </citation>
    <scope>NUCLEOTIDE SEQUENCE [LARGE SCALE GENOMIC DNA]</scope>
    <source>
        <strain evidence="1 2">MUCL2830</strain>
    </source>
</reference>
<evidence type="ECO:0008006" key="3">
    <source>
        <dbReference type="Google" id="ProtNLM"/>
    </source>
</evidence>
<dbReference type="Gene3D" id="3.40.50.1820">
    <property type="entry name" value="alpha/beta hydrolase"/>
    <property type="match status" value="1"/>
</dbReference>
<accession>A0A4Y8CII1</accession>
<dbReference type="PANTHER" id="PTHR47381:SF3">
    <property type="entry name" value="ALPHA_BETA-HYDROLASES SUPERFAMILY PROTEIN"/>
    <property type="match status" value="1"/>
</dbReference>
<organism evidence="1 2">
    <name type="scientific">Botryotinia calthae</name>
    <dbReference type="NCBI Taxonomy" id="38488"/>
    <lineage>
        <taxon>Eukaryota</taxon>
        <taxon>Fungi</taxon>
        <taxon>Dikarya</taxon>
        <taxon>Ascomycota</taxon>
        <taxon>Pezizomycotina</taxon>
        <taxon>Leotiomycetes</taxon>
        <taxon>Helotiales</taxon>
        <taxon>Sclerotiniaceae</taxon>
        <taxon>Botryotinia</taxon>
    </lineage>
</organism>
<name>A0A4Y8CII1_9HELO</name>
<dbReference type="STRING" id="38488.A0A4Y8CII1"/>
<protein>
    <recommendedName>
        <fullName evidence="3">AB hydrolase-1 domain-containing protein</fullName>
    </recommendedName>
</protein>
<dbReference type="Proteomes" id="UP000297299">
    <property type="component" value="Unassembled WGS sequence"/>
</dbReference>
<evidence type="ECO:0000313" key="2">
    <source>
        <dbReference type="Proteomes" id="UP000297299"/>
    </source>
</evidence>
<dbReference type="AlphaFoldDB" id="A0A4Y8CII1"/>
<sequence length="249" mass="27031">MATPNPLENAPPVVSISEKTFHIAGILTTVYGLEEVSPSCTSISCLWLLHPRLQTKKIMENVASTCIQGWNQHSGCNRTVGLIAVAFDQRNHGSREVNSLANESWRDGNETHAQDMFSIFHGTAMDTSLLIDHLPSYIFNTRDSPSIDQHLVLGISLGGHSAWQVLFADSRVTAGVVIIGCPDYLRIMTDRARLSKRPTYTSTSPPGISFPGSKDFPAALISSLQKWDPASMLFGSSPIPSTSPPSPQA</sequence>
<proteinExistence type="predicted"/>